<name>A0ABN7S5T0_THEXY</name>
<feature type="region of interest" description="Disordered" evidence="5">
    <location>
        <begin position="1"/>
        <end position="65"/>
    </location>
</feature>
<keyword evidence="3" id="KW-0378">Hydrolase</keyword>
<dbReference type="EMBL" id="CAJRAY010000095">
    <property type="protein sequence ID" value="CAG5092613.1"/>
    <property type="molecule type" value="Genomic_DNA"/>
</dbReference>
<reference evidence="7 8" key="1">
    <citation type="submission" date="2021-04" db="EMBL/GenBank/DDBJ databases">
        <authorList>
            <person name="Rakotoarivonina H."/>
        </authorList>
    </citation>
    <scope>NUCLEOTIDE SEQUENCE [LARGE SCALE GENOMIC DNA]</scope>
    <source>
        <strain evidence="7 8">XE</strain>
    </source>
</reference>
<evidence type="ECO:0000256" key="2">
    <source>
        <dbReference type="ARBA" id="ARBA00022670"/>
    </source>
</evidence>
<evidence type="ECO:0000256" key="1">
    <source>
        <dbReference type="ARBA" id="ARBA00010541"/>
    </source>
</evidence>
<dbReference type="PANTHER" id="PTHR43343:SF3">
    <property type="entry name" value="PROTEASE DO-LIKE 8, CHLOROPLASTIC"/>
    <property type="match status" value="1"/>
</dbReference>
<dbReference type="InterPro" id="IPR043504">
    <property type="entry name" value="Peptidase_S1_PA_chymotrypsin"/>
</dbReference>
<dbReference type="Pfam" id="PF13365">
    <property type="entry name" value="Trypsin_2"/>
    <property type="match status" value="1"/>
</dbReference>
<feature type="compositionally biased region" description="Basic and acidic residues" evidence="5">
    <location>
        <begin position="41"/>
        <end position="51"/>
    </location>
</feature>
<keyword evidence="2" id="KW-0645">Protease</keyword>
<feature type="compositionally biased region" description="Polar residues" evidence="5">
    <location>
        <begin position="1"/>
        <end position="11"/>
    </location>
</feature>
<dbReference type="PANTHER" id="PTHR43343">
    <property type="entry name" value="PEPTIDASE S12"/>
    <property type="match status" value="1"/>
</dbReference>
<comment type="caution">
    <text evidence="7">The sequence shown here is derived from an EMBL/GenBank/DDBJ whole genome shotgun (WGS) entry which is preliminary data.</text>
</comment>
<proteinExistence type="inferred from homology"/>
<dbReference type="RefSeq" id="WP_213486609.1">
    <property type="nucleotide sequence ID" value="NZ_CAJRAY010000095.1"/>
</dbReference>
<feature type="transmembrane region" description="Helical" evidence="6">
    <location>
        <begin position="72"/>
        <end position="93"/>
    </location>
</feature>
<sequence length="307" mass="33419">MLKGNNDNGNQPPHEPEPEQGSVHERLGGTHEPGGGIEPIHGTDEPYTDHNDDPDDDLDADMDDEPPARRKWFRNAVIGLLVAALIGNILAFWPQIYNMQTLPLLFKSRELSGREEVRHYKKAVVLVATDKGKGSGFHVSDGYIVTNYHVIEDAAYFIVEFPGENARFAADVVRFDPDLDLAVLQVDSGGKRLPAIEIEREHDWEPGAHVYVIGNPLDLKQIASEGKVLGMLPIQGRSQPVMAIDAPVHKGSSGSPVINEHGRAIAVIYAAGEIMDQGGKKQVGLAVPLRDLDALLPELPEHEAGGP</sequence>
<feature type="compositionally biased region" description="Basic and acidic residues" evidence="5">
    <location>
        <begin position="14"/>
        <end position="29"/>
    </location>
</feature>
<evidence type="ECO:0000313" key="7">
    <source>
        <dbReference type="EMBL" id="CAG5092613.1"/>
    </source>
</evidence>
<keyword evidence="6" id="KW-0472">Membrane</keyword>
<organism evidence="7 8">
    <name type="scientific">Thermobacillus xylanilyticus</name>
    <dbReference type="NCBI Taxonomy" id="76633"/>
    <lineage>
        <taxon>Bacteria</taxon>
        <taxon>Bacillati</taxon>
        <taxon>Bacillota</taxon>
        <taxon>Bacilli</taxon>
        <taxon>Bacillales</taxon>
        <taxon>Paenibacillaceae</taxon>
        <taxon>Thermobacillus</taxon>
    </lineage>
</organism>
<dbReference type="InterPro" id="IPR051201">
    <property type="entry name" value="Chloro_Bact_Ser_Proteases"/>
</dbReference>
<dbReference type="PRINTS" id="PR00834">
    <property type="entry name" value="PROTEASES2C"/>
</dbReference>
<dbReference type="Proteomes" id="UP000681526">
    <property type="component" value="Unassembled WGS sequence"/>
</dbReference>
<keyword evidence="8" id="KW-1185">Reference proteome</keyword>
<dbReference type="InterPro" id="IPR009003">
    <property type="entry name" value="Peptidase_S1_PA"/>
</dbReference>
<dbReference type="Gene3D" id="2.40.10.10">
    <property type="entry name" value="Trypsin-like serine proteases"/>
    <property type="match status" value="2"/>
</dbReference>
<evidence type="ECO:0000256" key="4">
    <source>
        <dbReference type="ARBA" id="ARBA00022825"/>
    </source>
</evidence>
<protein>
    <submittedName>
        <fullName evidence="7">Trypsin</fullName>
    </submittedName>
</protein>
<gene>
    <name evidence="7" type="primary">txxe 2676</name>
    <name evidence="7" type="ORF">TXXE_18470</name>
</gene>
<keyword evidence="6" id="KW-0812">Transmembrane</keyword>
<keyword evidence="4" id="KW-0720">Serine protease</keyword>
<evidence type="ECO:0000256" key="6">
    <source>
        <dbReference type="SAM" id="Phobius"/>
    </source>
</evidence>
<evidence type="ECO:0000313" key="8">
    <source>
        <dbReference type="Proteomes" id="UP000681526"/>
    </source>
</evidence>
<comment type="similarity">
    <text evidence="1">Belongs to the peptidase S1C family.</text>
</comment>
<evidence type="ECO:0000256" key="5">
    <source>
        <dbReference type="SAM" id="MobiDB-lite"/>
    </source>
</evidence>
<dbReference type="InterPro" id="IPR001940">
    <property type="entry name" value="Peptidase_S1C"/>
</dbReference>
<feature type="compositionally biased region" description="Acidic residues" evidence="5">
    <location>
        <begin position="52"/>
        <end position="65"/>
    </location>
</feature>
<accession>A0ABN7S5T0</accession>
<dbReference type="SUPFAM" id="SSF50494">
    <property type="entry name" value="Trypsin-like serine proteases"/>
    <property type="match status" value="1"/>
</dbReference>
<evidence type="ECO:0000256" key="3">
    <source>
        <dbReference type="ARBA" id="ARBA00022801"/>
    </source>
</evidence>
<keyword evidence="6" id="KW-1133">Transmembrane helix</keyword>